<dbReference type="Proteomes" id="UP000327143">
    <property type="component" value="Chromosome"/>
</dbReference>
<dbReference type="EMBL" id="CP023700">
    <property type="protein sequence ID" value="QEU83421.1"/>
    <property type="molecule type" value="Genomic_DNA"/>
</dbReference>
<dbReference type="PANTHER" id="PTHR31616">
    <property type="entry name" value="TREHALASE"/>
    <property type="match status" value="1"/>
</dbReference>
<organism evidence="3 4">
    <name type="scientific">Streptomyces viridosporus T7A</name>
    <dbReference type="NCBI Taxonomy" id="665577"/>
    <lineage>
        <taxon>Bacteria</taxon>
        <taxon>Bacillati</taxon>
        <taxon>Actinomycetota</taxon>
        <taxon>Actinomycetes</taxon>
        <taxon>Kitasatosporales</taxon>
        <taxon>Streptomycetaceae</taxon>
        <taxon>Streptomyces</taxon>
    </lineage>
</organism>
<dbReference type="SUPFAM" id="SSF48208">
    <property type="entry name" value="Six-hairpin glycosidases"/>
    <property type="match status" value="1"/>
</dbReference>
<proteinExistence type="predicted"/>
<dbReference type="GO" id="GO:0016787">
    <property type="term" value="F:hydrolase activity"/>
    <property type="evidence" value="ECO:0007669"/>
    <property type="project" value="UniProtKB-KW"/>
</dbReference>
<name>A0ABX6A6Q8_STRVD</name>
<evidence type="ECO:0000313" key="4">
    <source>
        <dbReference type="Proteomes" id="UP000327143"/>
    </source>
</evidence>
<evidence type="ECO:0000259" key="2">
    <source>
        <dbReference type="Pfam" id="PF19291"/>
    </source>
</evidence>
<reference evidence="3 4" key="1">
    <citation type="submission" date="2017-09" db="EMBL/GenBank/DDBJ databases">
        <authorList>
            <person name="Lee N."/>
            <person name="Cho B.-K."/>
        </authorList>
    </citation>
    <scope>NUCLEOTIDE SEQUENCE [LARGE SCALE GENOMIC DNA]</scope>
    <source>
        <strain evidence="3 4">ATCC 39115</strain>
    </source>
</reference>
<evidence type="ECO:0000313" key="3">
    <source>
        <dbReference type="EMBL" id="QEU83421.1"/>
    </source>
</evidence>
<dbReference type="InterPro" id="IPR008928">
    <property type="entry name" value="6-hairpin_glycosidase_sf"/>
</dbReference>
<dbReference type="InterPro" id="IPR012341">
    <property type="entry name" value="6hp_glycosidase-like_sf"/>
</dbReference>
<protein>
    <submittedName>
        <fullName evidence="3">Glycoside hydrolase family 15 protein</fullName>
    </submittedName>
</protein>
<feature type="domain" description="Trehalase-like N-terminal" evidence="2">
    <location>
        <begin position="29"/>
        <end position="159"/>
    </location>
</feature>
<dbReference type="Pfam" id="PF19291">
    <property type="entry name" value="TREH_N"/>
    <property type="match status" value="1"/>
</dbReference>
<accession>A0ABX6A6Q8</accession>
<gene>
    <name evidence="3" type="ORF">CP969_00435</name>
</gene>
<evidence type="ECO:0000259" key="1">
    <source>
        <dbReference type="Pfam" id="PF00723"/>
    </source>
</evidence>
<dbReference type="Gene3D" id="1.50.10.10">
    <property type="match status" value="1"/>
</dbReference>
<sequence length="633" mass="69816">MAQPTPCLRRTRHDRRPHPMTTLRRSARALIEDYALIGDMQTAALVCPDGSMDWLCLPRFDSAAAFAGLLGTDQHGFWRLAPAVPAGATAPPADRRRYQGETLIVESEWDTATGTVRVLDFMPPREGHAPQVIRIVEGVSGTVEMKSTMSPRFGYGSRLPWIYDEGERTAAVSGPDSLWLDTPVPGAEKDGVVQHAFTVRAGACVAFALSWQPSHAPAPEVPDAEAALALTRRFWEEWVQQLVYDGPYRDAVVRSLITLKALTHASTGGIVAAPTASLPEEIGGVRNWDYRYVWLRDAAVTLSALLRTGYRDEAAAWRQWLLRTLGGDPHNLQIMYRLDGRRDMPERELGWLPGYEGSSPVRVGNEAVDQLQLDVPGEVIETLTLAHEHGVARCENTESLILKLVDYVRDHWTKPDDGIWEVRGGRRHFTHSKIMCWVAVDRAVRLAEQGVFGGDVHELVRLRDEIHAQVCEQAYDPVRNTFTQSYGSKELDASLLLLPHTGFLPADDPRVVGTVDAVRRELAPDGVLVHRYPTAGRNVGLDGLPGGEGAFLLCSFWLVDALALTGRLTEAEKLFEQLLTLRSDLGLLAEEYDPVTGRHLGNYPQAYSMLGLANSAVLLSELRKAAAVPVMAA</sequence>
<keyword evidence="3" id="KW-0378">Hydrolase</keyword>
<dbReference type="InterPro" id="IPR011613">
    <property type="entry name" value="GH15-like"/>
</dbReference>
<dbReference type="Pfam" id="PF00723">
    <property type="entry name" value="Glyco_hydro_15"/>
    <property type="match status" value="1"/>
</dbReference>
<keyword evidence="4" id="KW-1185">Reference proteome</keyword>
<feature type="domain" description="GH15-like" evidence="1">
    <location>
        <begin position="246"/>
        <end position="611"/>
    </location>
</feature>
<dbReference type="InterPro" id="IPR045582">
    <property type="entry name" value="Trehalase-like_N"/>
</dbReference>
<dbReference type="PANTHER" id="PTHR31616:SF0">
    <property type="entry name" value="GLUCAN 1,4-ALPHA-GLUCOSIDASE"/>
    <property type="match status" value="1"/>
</dbReference>